<proteinExistence type="predicted"/>
<keyword evidence="2" id="KW-1185">Reference proteome</keyword>
<sequence>MEAEAAGLFATAARHWLTLVRRHPEDAELRWRHAEALRLDGDRDGARQALRKALVTRPDHAGAAFRFAEMLFQDGDAAEGMVWLKRIMARRPDDDELRIGVLEFCARHGMIGQVRVQAERMLRGDQPPSARLSTALAFLFGCMGDHGRALEAARAAMAARKAPARSALLAAHYAELAGAPEEAGRILGELIDGTPSGAAYGRRARALAESGEADAAAAAIGSALLTFATMPEHLADMAHMLAAPRHARLCGVLLDALQAGAAGGRADARIALALVHYRLGDSRETGRLLDADASMQGHPALAVARANIAAAADLLEAGSGTMPADALARGLPGPPRGTPAAAEGLVVLLDREGWTGRQRGVMEVAKLAAERHGMKVSVIQRAPPGVDAAAAADAARLAGALAGIADYVVLDPAGASPAEDSALGYLTPALAAETGALQHAIAERRPAAVHLASAGMMMAGGLGAVMAGVPRLFLHAGADWLSDGPQGSRAFRSAFAHLARRSQVRVVAASDASGEALRAYAPEGARRPLLIPTAVDSRDLRRRSGGRERRRAAELLELGEGADFLSVFGALTEEAGLADLLERLDADALPPRIVLWRHAPGPAALTGLGGSAGAALRRRRWPIEPAPFLGHARLAIAWNATERHRLSVLQHVIMGVPVLLADSPDLEDLAGPDGAAMALATSEPDAAARETARWLGDAALRRVTAEAAARNVRRVHNVERALRRVIRLHPRNV</sequence>
<dbReference type="Pfam" id="PF14559">
    <property type="entry name" value="TPR_19"/>
    <property type="match status" value="1"/>
</dbReference>
<dbReference type="Proteomes" id="UP000229498">
    <property type="component" value="Unassembled WGS sequence"/>
</dbReference>
<organism evidence="1 2">
    <name type="scientific">Minwuia thermotolerans</name>
    <dbReference type="NCBI Taxonomy" id="2056226"/>
    <lineage>
        <taxon>Bacteria</taxon>
        <taxon>Pseudomonadati</taxon>
        <taxon>Pseudomonadota</taxon>
        <taxon>Alphaproteobacteria</taxon>
        <taxon>Minwuiales</taxon>
        <taxon>Minwuiaceae</taxon>
        <taxon>Minwuia</taxon>
    </lineage>
</organism>
<dbReference type="AlphaFoldDB" id="A0A2M9FZ22"/>
<name>A0A2M9FZ22_9PROT</name>
<dbReference type="SUPFAM" id="SSF48452">
    <property type="entry name" value="TPR-like"/>
    <property type="match status" value="1"/>
</dbReference>
<dbReference type="SUPFAM" id="SSF53756">
    <property type="entry name" value="UDP-Glycosyltransferase/glycogen phosphorylase"/>
    <property type="match status" value="1"/>
</dbReference>
<dbReference type="Gene3D" id="3.40.50.2000">
    <property type="entry name" value="Glycogen Phosphorylase B"/>
    <property type="match status" value="1"/>
</dbReference>
<evidence type="ECO:0000313" key="2">
    <source>
        <dbReference type="Proteomes" id="UP000229498"/>
    </source>
</evidence>
<dbReference type="EMBL" id="PHIG01000039">
    <property type="protein sequence ID" value="PJK28708.1"/>
    <property type="molecule type" value="Genomic_DNA"/>
</dbReference>
<dbReference type="Gene3D" id="1.25.40.10">
    <property type="entry name" value="Tetratricopeptide repeat domain"/>
    <property type="match status" value="1"/>
</dbReference>
<gene>
    <name evidence="1" type="ORF">CVT23_15325</name>
</gene>
<accession>A0A2M9FZ22</accession>
<dbReference type="InterPro" id="IPR011990">
    <property type="entry name" value="TPR-like_helical_dom_sf"/>
</dbReference>
<protein>
    <submittedName>
        <fullName evidence="1">Uncharacterized protein</fullName>
    </submittedName>
</protein>
<comment type="caution">
    <text evidence="1">The sequence shown here is derived from an EMBL/GenBank/DDBJ whole genome shotgun (WGS) entry which is preliminary data.</text>
</comment>
<reference evidence="1 2" key="1">
    <citation type="submission" date="2017-11" db="EMBL/GenBank/DDBJ databases">
        <title>Draft genome sequence of Rhizobiales bacterium SY3-13.</title>
        <authorList>
            <person name="Sun C."/>
        </authorList>
    </citation>
    <scope>NUCLEOTIDE SEQUENCE [LARGE SCALE GENOMIC DNA]</scope>
    <source>
        <strain evidence="1 2">SY3-13</strain>
    </source>
</reference>
<evidence type="ECO:0000313" key="1">
    <source>
        <dbReference type="EMBL" id="PJK28708.1"/>
    </source>
</evidence>